<accession>A0A3N4HQH5</accession>
<protein>
    <submittedName>
        <fullName evidence="2">Uncharacterized protein</fullName>
    </submittedName>
</protein>
<proteinExistence type="predicted"/>
<organism evidence="2 3">
    <name type="scientific">Ascobolus immersus RN42</name>
    <dbReference type="NCBI Taxonomy" id="1160509"/>
    <lineage>
        <taxon>Eukaryota</taxon>
        <taxon>Fungi</taxon>
        <taxon>Dikarya</taxon>
        <taxon>Ascomycota</taxon>
        <taxon>Pezizomycotina</taxon>
        <taxon>Pezizomycetes</taxon>
        <taxon>Pezizales</taxon>
        <taxon>Ascobolaceae</taxon>
        <taxon>Ascobolus</taxon>
    </lineage>
</organism>
<feature type="region of interest" description="Disordered" evidence="1">
    <location>
        <begin position="1"/>
        <end position="20"/>
    </location>
</feature>
<dbReference type="AlphaFoldDB" id="A0A3N4HQH5"/>
<evidence type="ECO:0000313" key="3">
    <source>
        <dbReference type="Proteomes" id="UP000275078"/>
    </source>
</evidence>
<feature type="compositionally biased region" description="Pro residues" evidence="1">
    <location>
        <begin position="1"/>
        <end position="10"/>
    </location>
</feature>
<reference evidence="2 3" key="1">
    <citation type="journal article" date="2018" name="Nat. Ecol. Evol.">
        <title>Pezizomycetes genomes reveal the molecular basis of ectomycorrhizal truffle lifestyle.</title>
        <authorList>
            <person name="Murat C."/>
            <person name="Payen T."/>
            <person name="Noel B."/>
            <person name="Kuo A."/>
            <person name="Morin E."/>
            <person name="Chen J."/>
            <person name="Kohler A."/>
            <person name="Krizsan K."/>
            <person name="Balestrini R."/>
            <person name="Da Silva C."/>
            <person name="Montanini B."/>
            <person name="Hainaut M."/>
            <person name="Levati E."/>
            <person name="Barry K.W."/>
            <person name="Belfiori B."/>
            <person name="Cichocki N."/>
            <person name="Clum A."/>
            <person name="Dockter R.B."/>
            <person name="Fauchery L."/>
            <person name="Guy J."/>
            <person name="Iotti M."/>
            <person name="Le Tacon F."/>
            <person name="Lindquist E.A."/>
            <person name="Lipzen A."/>
            <person name="Malagnac F."/>
            <person name="Mello A."/>
            <person name="Molinier V."/>
            <person name="Miyauchi S."/>
            <person name="Poulain J."/>
            <person name="Riccioni C."/>
            <person name="Rubini A."/>
            <person name="Sitrit Y."/>
            <person name="Splivallo R."/>
            <person name="Traeger S."/>
            <person name="Wang M."/>
            <person name="Zifcakova L."/>
            <person name="Wipf D."/>
            <person name="Zambonelli A."/>
            <person name="Paolocci F."/>
            <person name="Nowrousian M."/>
            <person name="Ottonello S."/>
            <person name="Baldrian P."/>
            <person name="Spatafora J.W."/>
            <person name="Henrissat B."/>
            <person name="Nagy L.G."/>
            <person name="Aury J.M."/>
            <person name="Wincker P."/>
            <person name="Grigoriev I.V."/>
            <person name="Bonfante P."/>
            <person name="Martin F.M."/>
        </authorList>
    </citation>
    <scope>NUCLEOTIDE SEQUENCE [LARGE SCALE GENOMIC DNA]</scope>
    <source>
        <strain evidence="2 3">RN42</strain>
    </source>
</reference>
<keyword evidence="3" id="KW-1185">Reference proteome</keyword>
<dbReference type="EMBL" id="ML119891">
    <property type="protein sequence ID" value="RPA71914.1"/>
    <property type="molecule type" value="Genomic_DNA"/>
</dbReference>
<gene>
    <name evidence="2" type="ORF">BJ508DRAFT_315183</name>
</gene>
<evidence type="ECO:0000256" key="1">
    <source>
        <dbReference type="SAM" id="MobiDB-lite"/>
    </source>
</evidence>
<name>A0A3N4HQH5_ASCIM</name>
<evidence type="ECO:0000313" key="2">
    <source>
        <dbReference type="EMBL" id="RPA71914.1"/>
    </source>
</evidence>
<sequence length="146" mass="15795">MNPAPNTRPPPNRRPRPQRQYRTSGYADARSFMFATAAVVTVADPKGSICDVTIKEAIQSTVKPATIDVSTTTITVKPPPTPLTSRCHGTCQSNRFSTLVSPNPTREPYPDSMCLGLRAAMNVLLSTIQSTDVAGRKATEILPLLQ</sequence>
<dbReference type="Proteomes" id="UP000275078">
    <property type="component" value="Unassembled WGS sequence"/>
</dbReference>